<evidence type="ECO:0000259" key="1">
    <source>
        <dbReference type="PROSITE" id="PS50878"/>
    </source>
</evidence>
<accession>A0A1S3E054</accession>
<keyword evidence="2" id="KW-1185">Reference proteome</keyword>
<gene>
    <name evidence="3" type="primary">LOC105851641</name>
</gene>
<reference evidence="2" key="1">
    <citation type="journal article" date="2013" name="Nat. Biotechnol.">
        <title>Draft genome sequence of chickpea (Cicer arietinum) provides a resource for trait improvement.</title>
        <authorList>
            <person name="Varshney R.K."/>
            <person name="Song C."/>
            <person name="Saxena R.K."/>
            <person name="Azam S."/>
            <person name="Yu S."/>
            <person name="Sharpe A.G."/>
            <person name="Cannon S."/>
            <person name="Baek J."/>
            <person name="Rosen B.D."/>
            <person name="Tar'an B."/>
            <person name="Millan T."/>
            <person name="Zhang X."/>
            <person name="Ramsay L.D."/>
            <person name="Iwata A."/>
            <person name="Wang Y."/>
            <person name="Nelson W."/>
            <person name="Farmer A.D."/>
            <person name="Gaur P.M."/>
            <person name="Soderlund C."/>
            <person name="Penmetsa R.V."/>
            <person name="Xu C."/>
            <person name="Bharti A.K."/>
            <person name="He W."/>
            <person name="Winter P."/>
            <person name="Zhao S."/>
            <person name="Hane J.K."/>
            <person name="Carrasquilla-Garcia N."/>
            <person name="Condie J.A."/>
            <person name="Upadhyaya H.D."/>
            <person name="Luo M.C."/>
            <person name="Thudi M."/>
            <person name="Gowda C.L."/>
            <person name="Singh N.P."/>
            <person name="Lichtenzveig J."/>
            <person name="Gali K.K."/>
            <person name="Rubio J."/>
            <person name="Nadarajan N."/>
            <person name="Dolezel J."/>
            <person name="Bansal K.C."/>
            <person name="Xu X."/>
            <person name="Edwards D."/>
            <person name="Zhang G."/>
            <person name="Kahl G."/>
            <person name="Gil J."/>
            <person name="Singh K.B."/>
            <person name="Datta S.K."/>
            <person name="Jackson S.A."/>
            <person name="Wang J."/>
            <person name="Cook D.R."/>
        </authorList>
    </citation>
    <scope>NUCLEOTIDE SEQUENCE [LARGE SCALE GENOMIC DNA]</scope>
    <source>
        <strain evidence="2">cv. CDC Frontier</strain>
    </source>
</reference>
<dbReference type="InterPro" id="IPR000477">
    <property type="entry name" value="RT_dom"/>
</dbReference>
<reference evidence="3" key="2">
    <citation type="submission" date="2025-08" db="UniProtKB">
        <authorList>
            <consortium name="RefSeq"/>
        </authorList>
    </citation>
    <scope>IDENTIFICATION</scope>
    <source>
        <tissue evidence="3">Etiolated seedlings</tissue>
    </source>
</reference>
<feature type="domain" description="Reverse transcriptase" evidence="1">
    <location>
        <begin position="1"/>
        <end position="55"/>
    </location>
</feature>
<dbReference type="SUPFAM" id="SSF56672">
    <property type="entry name" value="DNA/RNA polymerases"/>
    <property type="match status" value="1"/>
</dbReference>
<dbReference type="OrthoDB" id="101614at2759"/>
<dbReference type="RefSeq" id="XP_012568471.1">
    <property type="nucleotide sequence ID" value="XM_012713017.1"/>
</dbReference>
<dbReference type="Proteomes" id="UP000087171">
    <property type="component" value="Chromosome Ca2"/>
</dbReference>
<sequence length="121" mass="14196">MELYIDDVVVKSQNFKFHLVELEQALKRMKLNGLKMNPSKCAFRVSTRNFLGFLVYNKGIEVDKNKTRAILEARLQESFRTTYLSIEIRPTVMDKIKQKARVFKLKPGTFLASKIDPRIWN</sequence>
<evidence type="ECO:0000313" key="3">
    <source>
        <dbReference type="RefSeq" id="XP_012568471.1"/>
    </source>
</evidence>
<name>A0A1S3E054_CICAR</name>
<organism evidence="2 3">
    <name type="scientific">Cicer arietinum</name>
    <name type="common">Chickpea</name>
    <name type="synonym">Garbanzo</name>
    <dbReference type="NCBI Taxonomy" id="3827"/>
    <lineage>
        <taxon>Eukaryota</taxon>
        <taxon>Viridiplantae</taxon>
        <taxon>Streptophyta</taxon>
        <taxon>Embryophyta</taxon>
        <taxon>Tracheophyta</taxon>
        <taxon>Spermatophyta</taxon>
        <taxon>Magnoliopsida</taxon>
        <taxon>eudicotyledons</taxon>
        <taxon>Gunneridae</taxon>
        <taxon>Pentapetalae</taxon>
        <taxon>rosids</taxon>
        <taxon>fabids</taxon>
        <taxon>Fabales</taxon>
        <taxon>Fabaceae</taxon>
        <taxon>Papilionoideae</taxon>
        <taxon>50 kb inversion clade</taxon>
        <taxon>NPAAA clade</taxon>
        <taxon>Hologalegina</taxon>
        <taxon>IRL clade</taxon>
        <taxon>Cicereae</taxon>
        <taxon>Cicer</taxon>
    </lineage>
</organism>
<dbReference type="STRING" id="3827.A0A1S3E054"/>
<dbReference type="InterPro" id="IPR043128">
    <property type="entry name" value="Rev_trsase/Diguanyl_cyclase"/>
</dbReference>
<evidence type="ECO:0000313" key="2">
    <source>
        <dbReference type="Proteomes" id="UP000087171"/>
    </source>
</evidence>
<dbReference type="Gene3D" id="3.30.70.270">
    <property type="match status" value="1"/>
</dbReference>
<protein>
    <submittedName>
        <fullName evidence="3">Uncharacterized protein LOC105851641</fullName>
    </submittedName>
</protein>
<dbReference type="PROSITE" id="PS50878">
    <property type="entry name" value="RT_POL"/>
    <property type="match status" value="1"/>
</dbReference>
<dbReference type="AlphaFoldDB" id="A0A1S3E054"/>
<dbReference type="InterPro" id="IPR043502">
    <property type="entry name" value="DNA/RNA_pol_sf"/>
</dbReference>
<proteinExistence type="predicted"/>